<evidence type="ECO:0000256" key="7">
    <source>
        <dbReference type="ARBA" id="ARBA00022801"/>
    </source>
</evidence>
<dbReference type="Pfam" id="PF02732">
    <property type="entry name" value="ERCC4"/>
    <property type="match status" value="1"/>
</dbReference>
<organism evidence="12">
    <name type="scientific">viral metagenome</name>
    <dbReference type="NCBI Taxonomy" id="1070528"/>
    <lineage>
        <taxon>unclassified sequences</taxon>
        <taxon>metagenomes</taxon>
        <taxon>organismal metagenomes</taxon>
    </lineage>
</organism>
<protein>
    <recommendedName>
        <fullName evidence="11">ERCC4 domain-containing protein</fullName>
    </recommendedName>
</protein>
<dbReference type="SMART" id="SM00891">
    <property type="entry name" value="ERCC4"/>
    <property type="match status" value="1"/>
</dbReference>
<keyword evidence="4" id="KW-0479">Metal-binding</keyword>
<dbReference type="GO" id="GO:0005634">
    <property type="term" value="C:nucleus"/>
    <property type="evidence" value="ECO:0007669"/>
    <property type="project" value="TreeGrafter"/>
</dbReference>
<evidence type="ECO:0000256" key="3">
    <source>
        <dbReference type="ARBA" id="ARBA00022722"/>
    </source>
</evidence>
<evidence type="ECO:0000256" key="6">
    <source>
        <dbReference type="ARBA" id="ARBA00022763"/>
    </source>
</evidence>
<keyword evidence="10" id="KW-0234">DNA repair</keyword>
<dbReference type="GO" id="GO:0003677">
    <property type="term" value="F:DNA binding"/>
    <property type="evidence" value="ECO:0007669"/>
    <property type="project" value="InterPro"/>
</dbReference>
<reference evidence="12" key="1">
    <citation type="journal article" date="2020" name="Nature">
        <title>Giant virus diversity and host interactions through global metagenomics.</title>
        <authorList>
            <person name="Schulz F."/>
            <person name="Roux S."/>
            <person name="Paez-Espino D."/>
            <person name="Jungbluth S."/>
            <person name="Walsh D.A."/>
            <person name="Denef V.J."/>
            <person name="McMahon K.D."/>
            <person name="Konstantinidis K.T."/>
            <person name="Eloe-Fadrosh E.A."/>
            <person name="Kyrpides N.C."/>
            <person name="Woyke T."/>
        </authorList>
    </citation>
    <scope>NUCLEOTIDE SEQUENCE</scope>
    <source>
        <strain evidence="12">GVMAG-M-3300023174-5</strain>
    </source>
</reference>
<evidence type="ECO:0000256" key="5">
    <source>
        <dbReference type="ARBA" id="ARBA00022759"/>
    </source>
</evidence>
<evidence type="ECO:0000259" key="11">
    <source>
        <dbReference type="SMART" id="SM00891"/>
    </source>
</evidence>
<dbReference type="GO" id="GO:0000712">
    <property type="term" value="P:resolution of meiotic recombination intermediates"/>
    <property type="evidence" value="ECO:0007669"/>
    <property type="project" value="TreeGrafter"/>
</dbReference>
<dbReference type="PANTHER" id="PTHR13451">
    <property type="entry name" value="CLASS II CROSSOVER JUNCTION ENDONUCLEASE MUS81"/>
    <property type="match status" value="1"/>
</dbReference>
<evidence type="ECO:0000256" key="4">
    <source>
        <dbReference type="ARBA" id="ARBA00022723"/>
    </source>
</evidence>
<evidence type="ECO:0000256" key="9">
    <source>
        <dbReference type="ARBA" id="ARBA00023172"/>
    </source>
</evidence>
<keyword evidence="9" id="KW-0233">DNA recombination</keyword>
<dbReference type="InterPro" id="IPR047416">
    <property type="entry name" value="XPF_nuclease_Mus81"/>
</dbReference>
<evidence type="ECO:0000256" key="2">
    <source>
        <dbReference type="ARBA" id="ARBA00010015"/>
    </source>
</evidence>
<dbReference type="InterPro" id="IPR006166">
    <property type="entry name" value="ERCC4_domain"/>
</dbReference>
<evidence type="ECO:0000313" key="12">
    <source>
        <dbReference type="EMBL" id="QHT19681.1"/>
    </source>
</evidence>
<dbReference type="GO" id="GO:0048257">
    <property type="term" value="F:3'-flap endonuclease activity"/>
    <property type="evidence" value="ECO:0007669"/>
    <property type="project" value="TreeGrafter"/>
</dbReference>
<feature type="domain" description="ERCC4" evidence="11">
    <location>
        <begin position="2"/>
        <end position="95"/>
    </location>
</feature>
<dbReference type="EMBL" id="MN739668">
    <property type="protein sequence ID" value="QHT19681.1"/>
    <property type="molecule type" value="Genomic_DNA"/>
</dbReference>
<dbReference type="Gene3D" id="3.40.50.10130">
    <property type="match status" value="1"/>
</dbReference>
<keyword evidence="5" id="KW-0255">Endonuclease</keyword>
<sequence length="281" mass="31933">MNVKIDVRESDLIEQVKYFIGILPIYKDINVIVETLPLGDIILENSGSEKLIIERKSLRDLGASIKDGRYNEQSYRLNGIEIPNHNIIYLIEGDINKINKFVDKTDKITIFSAIFSLNYYKGFSVIRTMNMEETALFICNCANKLRKGGAEQKLPYYQIQTFKKVEQNNESTNEEHTMSQTCIKVEDSDEKDYVGVVKKVKKENITPQNIDEIMLSQIPGVSSTTAIAIIKEFQSICNLIKQLEEKGADSLKNISYTTTKGQSRKINKTSVANIAKFLLKV</sequence>
<dbReference type="InterPro" id="IPR033309">
    <property type="entry name" value="Mus81"/>
</dbReference>
<dbReference type="GO" id="GO:0031573">
    <property type="term" value="P:mitotic intra-S DNA damage checkpoint signaling"/>
    <property type="evidence" value="ECO:0007669"/>
    <property type="project" value="TreeGrafter"/>
</dbReference>
<keyword evidence="6" id="KW-0227">DNA damage</keyword>
<evidence type="ECO:0000256" key="10">
    <source>
        <dbReference type="ARBA" id="ARBA00023204"/>
    </source>
</evidence>
<dbReference type="Gene3D" id="1.10.150.670">
    <property type="entry name" value="Crossover junction endonuclease EME1, DNA-binding domain"/>
    <property type="match status" value="1"/>
</dbReference>
<dbReference type="GO" id="GO:0046872">
    <property type="term" value="F:metal ion binding"/>
    <property type="evidence" value="ECO:0007669"/>
    <property type="project" value="UniProtKB-KW"/>
</dbReference>
<keyword evidence="7" id="KW-0378">Hydrolase</keyword>
<dbReference type="GO" id="GO:0000727">
    <property type="term" value="P:double-strand break repair via break-induced replication"/>
    <property type="evidence" value="ECO:0007669"/>
    <property type="project" value="TreeGrafter"/>
</dbReference>
<name>A0A6C0DT36_9ZZZZ</name>
<evidence type="ECO:0000256" key="8">
    <source>
        <dbReference type="ARBA" id="ARBA00022842"/>
    </source>
</evidence>
<dbReference type="AlphaFoldDB" id="A0A6C0DT36"/>
<keyword evidence="8" id="KW-0460">Magnesium</keyword>
<dbReference type="GO" id="GO:0006308">
    <property type="term" value="P:DNA catabolic process"/>
    <property type="evidence" value="ECO:0007669"/>
    <property type="project" value="InterPro"/>
</dbReference>
<dbReference type="CDD" id="cd20074">
    <property type="entry name" value="XPF_nuclease_Mus81"/>
    <property type="match status" value="1"/>
</dbReference>
<dbReference type="InterPro" id="IPR011335">
    <property type="entry name" value="Restrct_endonuc-II-like"/>
</dbReference>
<keyword evidence="3" id="KW-0540">Nuclease</keyword>
<proteinExistence type="inferred from homology"/>
<dbReference type="PANTHER" id="PTHR13451:SF0">
    <property type="entry name" value="CROSSOVER JUNCTION ENDONUCLEASE MUS81"/>
    <property type="match status" value="1"/>
</dbReference>
<evidence type="ECO:0000256" key="1">
    <source>
        <dbReference type="ARBA" id="ARBA00001946"/>
    </source>
</evidence>
<dbReference type="GO" id="GO:0048476">
    <property type="term" value="C:Holliday junction resolvase complex"/>
    <property type="evidence" value="ECO:0007669"/>
    <property type="project" value="TreeGrafter"/>
</dbReference>
<comment type="cofactor">
    <cofactor evidence="1">
        <name>Mg(2+)</name>
        <dbReference type="ChEBI" id="CHEBI:18420"/>
    </cofactor>
</comment>
<accession>A0A6C0DT36</accession>
<dbReference type="GO" id="GO:0008821">
    <property type="term" value="F:crossover junction DNA endonuclease activity"/>
    <property type="evidence" value="ECO:0007669"/>
    <property type="project" value="InterPro"/>
</dbReference>
<comment type="similarity">
    <text evidence="2">Belongs to the XPF family.</text>
</comment>
<dbReference type="InterPro" id="IPR042530">
    <property type="entry name" value="EME1/EME2_C"/>
</dbReference>
<dbReference type="SUPFAM" id="SSF52980">
    <property type="entry name" value="Restriction endonuclease-like"/>
    <property type="match status" value="1"/>
</dbReference>